<dbReference type="PANTHER" id="PTHR40459">
    <property type="entry name" value="CONSERVED HYPOTHETICAL ALANINE AND LEUCINE RICH PROTEIN"/>
    <property type="match status" value="1"/>
</dbReference>
<dbReference type="SUPFAM" id="SSF51735">
    <property type="entry name" value="NAD(P)-binding Rossmann-fold domains"/>
    <property type="match status" value="1"/>
</dbReference>
<name>A0A6L8K6H2_9BURK</name>
<evidence type="ECO:0000313" key="4">
    <source>
        <dbReference type="Proteomes" id="UP000479335"/>
    </source>
</evidence>
<keyword evidence="4" id="KW-1185">Reference proteome</keyword>
<protein>
    <submittedName>
        <fullName evidence="3">DUF2520 domain-containing protein</fullName>
    </submittedName>
</protein>
<gene>
    <name evidence="3" type="ORF">GTP46_09950</name>
</gene>
<dbReference type="InterPro" id="IPR036291">
    <property type="entry name" value="NAD(P)-bd_dom_sf"/>
</dbReference>
<dbReference type="Gene3D" id="3.40.50.720">
    <property type="entry name" value="NAD(P)-binding Rossmann-like Domain"/>
    <property type="match status" value="1"/>
</dbReference>
<proteinExistence type="predicted"/>
<comment type="caution">
    <text evidence="3">The sequence shown here is derived from an EMBL/GenBank/DDBJ whole genome shotgun (WGS) entry which is preliminary data.</text>
</comment>
<dbReference type="InterPro" id="IPR019665">
    <property type="entry name" value="OxRdtase/DH_put_Rossmann_dom"/>
</dbReference>
<dbReference type="InterPro" id="IPR008927">
    <property type="entry name" value="6-PGluconate_DH-like_C_sf"/>
</dbReference>
<sequence length="283" mass="28854">MHVIESSVNLIGAGHVGRVLGRLLAAQGGFRIQQVLTRSADSAQQAVAFIGAGSVVTGYEQLQPAAVHVLAVGDDQIVPACEALAQAVPLQGSIVFHCSGALASDRLQAARDAGALVASVHPIRSFADPAAVAAQFSGTFCGIEGDEGALAVLAPALQAIGAQPVPINAAAKTVYHAAAVFASNYLVTVLDAALRAYQSAGIPEPVARQLAQPLASESMANVFRLGAPAALSGPIARGDMATVARQQQAVTAWDEATGALYRSLVGPTTDLAQRKHQNSPIST</sequence>
<dbReference type="SUPFAM" id="SSF48179">
    <property type="entry name" value="6-phosphogluconate dehydrogenase C-terminal domain-like"/>
    <property type="match status" value="1"/>
</dbReference>
<reference evidence="3 4" key="1">
    <citation type="submission" date="2019-12" db="EMBL/GenBank/DDBJ databases">
        <title>Novel species isolated from a subtropical stream in China.</title>
        <authorList>
            <person name="Lu H."/>
        </authorList>
    </citation>
    <scope>NUCLEOTIDE SEQUENCE [LARGE SCALE GENOMIC DNA]</scope>
    <source>
        <strain evidence="3 4">FT135W</strain>
    </source>
</reference>
<evidence type="ECO:0000259" key="2">
    <source>
        <dbReference type="Pfam" id="PF10728"/>
    </source>
</evidence>
<organism evidence="3 4">
    <name type="scientific">Duganella flavida</name>
    <dbReference type="NCBI Taxonomy" id="2692175"/>
    <lineage>
        <taxon>Bacteria</taxon>
        <taxon>Pseudomonadati</taxon>
        <taxon>Pseudomonadota</taxon>
        <taxon>Betaproteobacteria</taxon>
        <taxon>Burkholderiales</taxon>
        <taxon>Oxalobacteraceae</taxon>
        <taxon>Telluria group</taxon>
        <taxon>Duganella</taxon>
    </lineage>
</organism>
<evidence type="ECO:0000313" key="3">
    <source>
        <dbReference type="EMBL" id="MYM22966.1"/>
    </source>
</evidence>
<dbReference type="EMBL" id="WWCN01000005">
    <property type="protein sequence ID" value="MYM22966.1"/>
    <property type="molecule type" value="Genomic_DNA"/>
</dbReference>
<dbReference type="InterPro" id="IPR037108">
    <property type="entry name" value="TM1727-like_C_sf"/>
</dbReference>
<evidence type="ECO:0000259" key="1">
    <source>
        <dbReference type="Pfam" id="PF10727"/>
    </source>
</evidence>
<dbReference type="RefSeq" id="WP_161006464.1">
    <property type="nucleotide sequence ID" value="NZ_WWCN01000005.1"/>
</dbReference>
<dbReference type="AlphaFoldDB" id="A0A6L8K6H2"/>
<dbReference type="InterPro" id="IPR018931">
    <property type="entry name" value="DUF2520"/>
</dbReference>
<feature type="domain" description="Putative oxidoreductase/dehydrogenase Rossmann-like" evidence="1">
    <location>
        <begin position="7"/>
        <end position="122"/>
    </location>
</feature>
<dbReference type="Proteomes" id="UP000479335">
    <property type="component" value="Unassembled WGS sequence"/>
</dbReference>
<dbReference type="PANTHER" id="PTHR40459:SF1">
    <property type="entry name" value="CONSERVED HYPOTHETICAL ALANINE AND LEUCINE RICH PROTEIN"/>
    <property type="match status" value="1"/>
</dbReference>
<dbReference type="Pfam" id="PF10728">
    <property type="entry name" value="DUF2520"/>
    <property type="match status" value="1"/>
</dbReference>
<feature type="domain" description="DUF2520" evidence="2">
    <location>
        <begin position="140"/>
        <end position="264"/>
    </location>
</feature>
<dbReference type="Gene3D" id="1.10.1040.20">
    <property type="entry name" value="ProC-like, C-terminal domain"/>
    <property type="match status" value="1"/>
</dbReference>
<accession>A0A6L8K6H2</accession>
<dbReference type="Pfam" id="PF10727">
    <property type="entry name" value="Rossmann-like"/>
    <property type="match status" value="1"/>
</dbReference>